<dbReference type="Proteomes" id="UP001139971">
    <property type="component" value="Unassembled WGS sequence"/>
</dbReference>
<evidence type="ECO:0000256" key="2">
    <source>
        <dbReference type="SAM" id="SignalP"/>
    </source>
</evidence>
<feature type="chain" id="PRO_5040764487" evidence="2">
    <location>
        <begin position="26"/>
        <end position="497"/>
    </location>
</feature>
<dbReference type="PROSITE" id="PS50005">
    <property type="entry name" value="TPR"/>
    <property type="match status" value="1"/>
</dbReference>
<dbReference type="InterPro" id="IPR012338">
    <property type="entry name" value="Beta-lactam/transpept-like"/>
</dbReference>
<evidence type="ECO:0000313" key="5">
    <source>
        <dbReference type="Proteomes" id="UP001139971"/>
    </source>
</evidence>
<proteinExistence type="predicted"/>
<accession>A0A9X3YLL5</accession>
<feature type="signal peptide" evidence="2">
    <location>
        <begin position="1"/>
        <end position="25"/>
    </location>
</feature>
<dbReference type="Pfam" id="PF00144">
    <property type="entry name" value="Beta-lactamase"/>
    <property type="match status" value="1"/>
</dbReference>
<gene>
    <name evidence="4" type="ORF">OD750_019195</name>
</gene>
<dbReference type="Gene3D" id="1.25.40.10">
    <property type="entry name" value="Tetratricopeptide repeat domain"/>
    <property type="match status" value="1"/>
</dbReference>
<evidence type="ECO:0000313" key="4">
    <source>
        <dbReference type="EMBL" id="MDC8014676.1"/>
    </source>
</evidence>
<keyword evidence="4" id="KW-0378">Hydrolase</keyword>
<protein>
    <submittedName>
        <fullName evidence="4">Serine hydrolase</fullName>
    </submittedName>
</protein>
<dbReference type="EMBL" id="JAOVZO020000019">
    <property type="protein sequence ID" value="MDC8014676.1"/>
    <property type="molecule type" value="Genomic_DNA"/>
</dbReference>
<feature type="repeat" description="TPR" evidence="1">
    <location>
        <begin position="447"/>
        <end position="480"/>
    </location>
</feature>
<dbReference type="InterPro" id="IPR050491">
    <property type="entry name" value="AmpC-like"/>
</dbReference>
<evidence type="ECO:0000259" key="3">
    <source>
        <dbReference type="Pfam" id="PF00144"/>
    </source>
</evidence>
<keyword evidence="5" id="KW-1185">Reference proteome</keyword>
<dbReference type="PANTHER" id="PTHR46825:SF9">
    <property type="entry name" value="BETA-LACTAMASE-RELATED DOMAIN-CONTAINING PROTEIN"/>
    <property type="match status" value="1"/>
</dbReference>
<reference evidence="4" key="1">
    <citation type="submission" date="2023-02" db="EMBL/GenBank/DDBJ databases">
        <title>Tahibacter soli sp. nov. isolated from soil.</title>
        <authorList>
            <person name="Baek J.H."/>
            <person name="Lee J.K."/>
            <person name="Choi D.G."/>
            <person name="Jeon C.O."/>
        </authorList>
    </citation>
    <scope>NUCLEOTIDE SEQUENCE</scope>
    <source>
        <strain evidence="4">BL</strain>
    </source>
</reference>
<sequence length="497" mass="53993">MTTKRRGRWAALAGACALAASLATAQTPPATDGATNAAAAATSIAANIDAYLQAAVRDAHFSGSVLVARDGVPLFDASYGLANIETGTPNTPSTIFRIASLTKQFTAMAILQLEEQGKLKVDDPICRYLADCPKSWRPITLHHLLTHTSGIRNFSSLPDWDEDLGLRRYRRDELVDLVRGLPLEFTPGEKHKYSNSGYHLLGLAIERASGKTYAQYLHDAIFAPLGMLHTAYTENRELVPGRATGYYSRGTRFVGAPFVDPTASYAAGGLTSTTGDLLRWDQALYADTLVSRASRERMFTAFKDGYAYGWRIGEAYGRRTTEHSGSLNGFSSYLLRFPDARVTVIVLGNSDRMSAGRAGRDLAAIVFGAPYAQPARSARDVLWTTIVDKDAAAAIAQYQALARAKPDDPGLNENMLLHLGYDLFEDRRLDAAAAIFDFTLATFPTSSGSYDGMAEIALDRGDRNKAAALFKRAVALDADDDYATYRLARLKRGGKAD</sequence>
<dbReference type="InterPro" id="IPR019734">
    <property type="entry name" value="TPR_rpt"/>
</dbReference>
<dbReference type="RefSeq" id="WP_263541080.1">
    <property type="nucleotide sequence ID" value="NZ_JAOVZO020000019.1"/>
</dbReference>
<keyword evidence="2" id="KW-0732">Signal</keyword>
<organism evidence="4 5">
    <name type="scientific">Tahibacter soli</name>
    <dbReference type="NCBI Taxonomy" id="2983605"/>
    <lineage>
        <taxon>Bacteria</taxon>
        <taxon>Pseudomonadati</taxon>
        <taxon>Pseudomonadota</taxon>
        <taxon>Gammaproteobacteria</taxon>
        <taxon>Lysobacterales</taxon>
        <taxon>Rhodanobacteraceae</taxon>
        <taxon>Tahibacter</taxon>
    </lineage>
</organism>
<dbReference type="InterPro" id="IPR001466">
    <property type="entry name" value="Beta-lactam-related"/>
</dbReference>
<keyword evidence="1" id="KW-0802">TPR repeat</keyword>
<evidence type="ECO:0000256" key="1">
    <source>
        <dbReference type="PROSITE-ProRule" id="PRU00339"/>
    </source>
</evidence>
<dbReference type="InterPro" id="IPR011990">
    <property type="entry name" value="TPR-like_helical_dom_sf"/>
</dbReference>
<dbReference type="SUPFAM" id="SSF56601">
    <property type="entry name" value="beta-lactamase/transpeptidase-like"/>
    <property type="match status" value="1"/>
</dbReference>
<dbReference type="SUPFAM" id="SSF48452">
    <property type="entry name" value="TPR-like"/>
    <property type="match status" value="1"/>
</dbReference>
<dbReference type="Gene3D" id="3.40.710.10">
    <property type="entry name" value="DD-peptidase/beta-lactamase superfamily"/>
    <property type="match status" value="1"/>
</dbReference>
<name>A0A9X3YLL5_9GAMM</name>
<feature type="domain" description="Beta-lactamase-related" evidence="3">
    <location>
        <begin position="51"/>
        <end position="358"/>
    </location>
</feature>
<dbReference type="PANTHER" id="PTHR46825">
    <property type="entry name" value="D-ALANYL-D-ALANINE-CARBOXYPEPTIDASE/ENDOPEPTIDASE AMPH"/>
    <property type="match status" value="1"/>
</dbReference>
<comment type="caution">
    <text evidence="4">The sequence shown here is derived from an EMBL/GenBank/DDBJ whole genome shotgun (WGS) entry which is preliminary data.</text>
</comment>
<dbReference type="AlphaFoldDB" id="A0A9X3YLL5"/>
<dbReference type="GO" id="GO:0016787">
    <property type="term" value="F:hydrolase activity"/>
    <property type="evidence" value="ECO:0007669"/>
    <property type="project" value="UniProtKB-KW"/>
</dbReference>